<evidence type="ECO:0000256" key="4">
    <source>
        <dbReference type="ARBA" id="ARBA00022723"/>
    </source>
</evidence>
<evidence type="ECO:0000256" key="11">
    <source>
        <dbReference type="SAM" id="MobiDB-lite"/>
    </source>
</evidence>
<evidence type="ECO:0000256" key="10">
    <source>
        <dbReference type="ARBA" id="ARBA00047776"/>
    </source>
</evidence>
<dbReference type="InterPro" id="IPR023753">
    <property type="entry name" value="FAD/NAD-binding_dom"/>
</dbReference>
<feature type="region of interest" description="Disordered" evidence="11">
    <location>
        <begin position="503"/>
        <end position="537"/>
    </location>
</feature>
<dbReference type="PANTHER" id="PTHR48467">
    <property type="entry name" value="GLUTAMATE SYNTHASE 1 [NADH], CHLOROPLASTIC-LIKE"/>
    <property type="match status" value="1"/>
</dbReference>
<dbReference type="Pfam" id="PF00037">
    <property type="entry name" value="Fer4"/>
    <property type="match status" value="1"/>
</dbReference>
<proteinExistence type="predicted"/>
<dbReference type="InterPro" id="IPR036188">
    <property type="entry name" value="FAD/NAD-bd_sf"/>
</dbReference>
<sequence>MTFVITQNCCNDASCVPVCPVNCIHPTPDEPEYATTEMLYIDPDACIECGACLDACPVSAIEPDYDLDESSLPFIELNAVYYRDPAHQEYAQVPFTQPPARFWAGAEKLRVAIVGAGPASSYAVEHLLAQRGLDVQIDVFEKLMTPWGLLRHGVAPDHEATKQAAEAFTRSMRHRAVRVFFDVEVGTDVTFTELSDRYHAVLYGVGAASDRRMSIPGEDLANSMSATELVAWYNGHPDGLDHEPDLSSERAIVIGNGNVALDVARILATDVDELRKTDIAEHSLTALATSRIREVRVLGRRGADVAAFTTPELIGLREALGPRLVRSEDLGEPSPDSSVMAMFKRELIEKLPTRRPDTDEPVVVLDFRRTPVSVVGDSTVAALRCVPTGGGEALDLACGLVVRAVGYRSEPIAGLPFDLERAVVPNDEGRVTDIDGSVIAGAYVTGWVKRGPTGALGTNRRCARATVSSLLDDFGAGRLAGPQVTDDIAERFPSSANFDDWRRLDSHEKSTGRASGRTRLKTVTRSEQHSIVSARDS</sequence>
<feature type="domain" description="4Fe-4S ferredoxin-type" evidence="12">
    <location>
        <begin position="1"/>
        <end position="29"/>
    </location>
</feature>
<evidence type="ECO:0000256" key="8">
    <source>
        <dbReference type="ARBA" id="ARBA00023004"/>
    </source>
</evidence>
<gene>
    <name evidence="13" type="ORF">DLJ61_02740</name>
</gene>
<dbReference type="Gene3D" id="3.30.70.20">
    <property type="match status" value="1"/>
</dbReference>
<protein>
    <recommendedName>
        <fullName evidence="2">ferredoxin--NADP(+) reductase</fullName>
        <ecNumber evidence="2">1.18.1.2</ecNumber>
    </recommendedName>
</protein>
<dbReference type="Proteomes" id="UP000247118">
    <property type="component" value="Chromosome"/>
</dbReference>
<dbReference type="GO" id="GO:0046872">
    <property type="term" value="F:metal ion binding"/>
    <property type="evidence" value="ECO:0007669"/>
    <property type="project" value="UniProtKB-KW"/>
</dbReference>
<dbReference type="InterPro" id="IPR055275">
    <property type="entry name" value="Ferredox_Rdtase"/>
</dbReference>
<dbReference type="CDD" id="cd04410">
    <property type="entry name" value="DMSOR_beta-like"/>
    <property type="match status" value="1"/>
</dbReference>
<dbReference type="SUPFAM" id="SSF51971">
    <property type="entry name" value="Nucleotide-binding domain"/>
    <property type="match status" value="1"/>
</dbReference>
<comment type="catalytic activity">
    <reaction evidence="10">
        <text>2 reduced [2Fe-2S]-[ferredoxin] + NADP(+) + H(+) = 2 oxidized [2Fe-2S]-[ferredoxin] + NADPH</text>
        <dbReference type="Rhea" id="RHEA:20125"/>
        <dbReference type="Rhea" id="RHEA-COMP:10000"/>
        <dbReference type="Rhea" id="RHEA-COMP:10001"/>
        <dbReference type="ChEBI" id="CHEBI:15378"/>
        <dbReference type="ChEBI" id="CHEBI:33737"/>
        <dbReference type="ChEBI" id="CHEBI:33738"/>
        <dbReference type="ChEBI" id="CHEBI:57783"/>
        <dbReference type="ChEBI" id="CHEBI:58349"/>
        <dbReference type="EC" id="1.18.1.2"/>
    </reaction>
</comment>
<dbReference type="InterPro" id="IPR017900">
    <property type="entry name" value="4Fe4S_Fe_S_CS"/>
</dbReference>
<evidence type="ECO:0000256" key="6">
    <source>
        <dbReference type="ARBA" id="ARBA00022857"/>
    </source>
</evidence>
<evidence type="ECO:0000256" key="5">
    <source>
        <dbReference type="ARBA" id="ARBA00022827"/>
    </source>
</evidence>
<keyword evidence="8" id="KW-0408">Iron</keyword>
<keyword evidence="5" id="KW-0274">FAD</keyword>
<dbReference type="RefSeq" id="WP_004023338.1">
    <property type="nucleotide sequence ID" value="NZ_CABEIC010000002.1"/>
</dbReference>
<evidence type="ECO:0000256" key="3">
    <source>
        <dbReference type="ARBA" id="ARBA00022630"/>
    </source>
</evidence>
<reference evidence="13 14" key="1">
    <citation type="submission" date="2018-05" db="EMBL/GenBank/DDBJ databases">
        <title>Complete genome sequence of Gordonia terrae NRRL B-16283.</title>
        <authorList>
            <person name="Garlena R.A."/>
            <person name="Russell D.A."/>
            <person name="Hatfull G.F."/>
        </authorList>
    </citation>
    <scope>NUCLEOTIDE SEQUENCE [LARGE SCALE GENOMIC DNA]</scope>
    <source>
        <strain evidence="13 14">NRRL B-16283</strain>
    </source>
</reference>
<dbReference type="AlphaFoldDB" id="A0AAD0NWX1"/>
<evidence type="ECO:0000313" key="14">
    <source>
        <dbReference type="Proteomes" id="UP000247118"/>
    </source>
</evidence>
<keyword evidence="3" id="KW-0285">Flavoprotein</keyword>
<dbReference type="Gene3D" id="3.40.50.720">
    <property type="entry name" value="NAD(P)-binding Rossmann-like Domain"/>
    <property type="match status" value="1"/>
</dbReference>
<dbReference type="EMBL" id="CP029604">
    <property type="protein sequence ID" value="AWO82600.1"/>
    <property type="molecule type" value="Genomic_DNA"/>
</dbReference>
<dbReference type="GO" id="GO:0004324">
    <property type="term" value="F:ferredoxin-NADP+ reductase activity"/>
    <property type="evidence" value="ECO:0007669"/>
    <property type="project" value="UniProtKB-EC"/>
</dbReference>
<keyword evidence="6" id="KW-0521">NADP</keyword>
<dbReference type="GO" id="GO:0051536">
    <property type="term" value="F:iron-sulfur cluster binding"/>
    <property type="evidence" value="ECO:0007669"/>
    <property type="project" value="UniProtKB-KW"/>
</dbReference>
<dbReference type="Pfam" id="PF07992">
    <property type="entry name" value="Pyr_redox_2"/>
    <property type="match status" value="1"/>
</dbReference>
<evidence type="ECO:0000256" key="7">
    <source>
        <dbReference type="ARBA" id="ARBA00023002"/>
    </source>
</evidence>
<keyword evidence="9" id="KW-0411">Iron-sulfur</keyword>
<evidence type="ECO:0000256" key="9">
    <source>
        <dbReference type="ARBA" id="ARBA00023014"/>
    </source>
</evidence>
<dbReference type="PRINTS" id="PR00419">
    <property type="entry name" value="ADXRDTASE"/>
</dbReference>
<evidence type="ECO:0000313" key="13">
    <source>
        <dbReference type="EMBL" id="AWO82600.1"/>
    </source>
</evidence>
<comment type="cofactor">
    <cofactor evidence="1">
        <name>FAD</name>
        <dbReference type="ChEBI" id="CHEBI:57692"/>
    </cofactor>
</comment>
<evidence type="ECO:0000256" key="1">
    <source>
        <dbReference type="ARBA" id="ARBA00001974"/>
    </source>
</evidence>
<dbReference type="PROSITE" id="PS51379">
    <property type="entry name" value="4FE4S_FER_2"/>
    <property type="match status" value="2"/>
</dbReference>
<keyword evidence="7" id="KW-0560">Oxidoreductase</keyword>
<dbReference type="KEGG" id="gta:BCM27_02725"/>
<dbReference type="PANTHER" id="PTHR48467:SF1">
    <property type="entry name" value="GLUTAMATE SYNTHASE 1 [NADH], CHLOROPLASTIC-LIKE"/>
    <property type="match status" value="1"/>
</dbReference>
<dbReference type="SUPFAM" id="SSF54862">
    <property type="entry name" value="4Fe-4S ferredoxins"/>
    <property type="match status" value="1"/>
</dbReference>
<dbReference type="InterPro" id="IPR017896">
    <property type="entry name" value="4Fe4S_Fe-S-bd"/>
</dbReference>
<name>A0AAD0NWX1_9ACTN</name>
<keyword evidence="4" id="KW-0479">Metal-binding</keyword>
<feature type="domain" description="4Fe-4S ferredoxin-type" evidence="12">
    <location>
        <begin position="37"/>
        <end position="66"/>
    </location>
</feature>
<organism evidence="13 14">
    <name type="scientific">Gordonia terrae</name>
    <dbReference type="NCBI Taxonomy" id="2055"/>
    <lineage>
        <taxon>Bacteria</taxon>
        <taxon>Bacillati</taxon>
        <taxon>Actinomycetota</taxon>
        <taxon>Actinomycetes</taxon>
        <taxon>Mycobacteriales</taxon>
        <taxon>Gordoniaceae</taxon>
        <taxon>Gordonia</taxon>
    </lineage>
</organism>
<dbReference type="EC" id="1.18.1.2" evidence="2"/>
<dbReference type="GeneID" id="32686645"/>
<dbReference type="PROSITE" id="PS00198">
    <property type="entry name" value="4FE4S_FER_1"/>
    <property type="match status" value="1"/>
</dbReference>
<evidence type="ECO:0000256" key="2">
    <source>
        <dbReference type="ARBA" id="ARBA00013223"/>
    </source>
</evidence>
<evidence type="ECO:0000259" key="12">
    <source>
        <dbReference type="PROSITE" id="PS51379"/>
    </source>
</evidence>
<dbReference type="Gene3D" id="3.50.50.60">
    <property type="entry name" value="FAD/NAD(P)-binding domain"/>
    <property type="match status" value="1"/>
</dbReference>
<accession>A0AAD0NWX1</accession>